<dbReference type="PANTHER" id="PTHR21581">
    <property type="entry name" value="D-ALANYL-D-ALANINE CARBOXYPEPTIDASE"/>
    <property type="match status" value="1"/>
</dbReference>
<dbReference type="AlphaFoldDB" id="L0H1I8"/>
<comment type="function">
    <text evidence="1">Removes C-terminal D-alanyl residues from sugar-peptide cell wall precursors.</text>
</comment>
<keyword evidence="9" id="KW-0133">Cell shape</keyword>
<dbReference type="PRINTS" id="PR00725">
    <property type="entry name" value="DADACBPTASE1"/>
</dbReference>
<evidence type="ECO:0000256" key="5">
    <source>
        <dbReference type="ARBA" id="ARBA00022645"/>
    </source>
</evidence>
<dbReference type="KEGG" id="tmb:Thimo_2777"/>
<evidence type="ECO:0000256" key="16">
    <source>
        <dbReference type="SAM" id="SignalP"/>
    </source>
</evidence>
<dbReference type="GO" id="GO:0071555">
    <property type="term" value="P:cell wall organization"/>
    <property type="evidence" value="ECO:0007669"/>
    <property type="project" value="UniProtKB-KW"/>
</dbReference>
<evidence type="ECO:0000256" key="14">
    <source>
        <dbReference type="PIRSR" id="PIRSR618044-2"/>
    </source>
</evidence>
<evidence type="ECO:0000256" key="12">
    <source>
        <dbReference type="ARBA" id="ARBA00034000"/>
    </source>
</evidence>
<dbReference type="Proteomes" id="UP000010816">
    <property type="component" value="Chromosome"/>
</dbReference>
<keyword evidence="10" id="KW-0573">Peptidoglycan synthesis</keyword>
<evidence type="ECO:0000313" key="19">
    <source>
        <dbReference type="Proteomes" id="UP000010816"/>
    </source>
</evidence>
<dbReference type="Gene3D" id="3.40.710.10">
    <property type="entry name" value="DD-peptidase/beta-lactamase superfamily"/>
    <property type="match status" value="1"/>
</dbReference>
<accession>L0H1I8</accession>
<feature type="binding site" evidence="14">
    <location>
        <position position="224"/>
    </location>
    <ligand>
        <name>substrate</name>
    </ligand>
</feature>
<comment type="pathway">
    <text evidence="2">Cell wall biogenesis; peptidoglycan biosynthesis.</text>
</comment>
<gene>
    <name evidence="18" type="ORF">Thimo_2777</name>
</gene>
<dbReference type="eggNOG" id="COG1686">
    <property type="taxonomic scope" value="Bacteria"/>
</dbReference>
<evidence type="ECO:0000256" key="8">
    <source>
        <dbReference type="ARBA" id="ARBA00022801"/>
    </source>
</evidence>
<dbReference type="PATRIC" id="fig|765912.4.peg.2720"/>
<dbReference type="Gene3D" id="2.60.410.10">
    <property type="entry name" value="D-Ala-D-Ala carboxypeptidase, C-terminal domain"/>
    <property type="match status" value="1"/>
</dbReference>
<dbReference type="OrthoDB" id="9795979at2"/>
<proteinExistence type="inferred from homology"/>
<evidence type="ECO:0000256" key="1">
    <source>
        <dbReference type="ARBA" id="ARBA00003217"/>
    </source>
</evidence>
<evidence type="ECO:0000256" key="11">
    <source>
        <dbReference type="ARBA" id="ARBA00023316"/>
    </source>
</evidence>
<dbReference type="InterPro" id="IPR012907">
    <property type="entry name" value="Peptidase_S11_C"/>
</dbReference>
<dbReference type="InterPro" id="IPR015956">
    <property type="entry name" value="Peniciliin-bd_prot_C_sf"/>
</dbReference>
<feature type="active site" description="Proton acceptor" evidence="13">
    <location>
        <position position="65"/>
    </location>
</feature>
<dbReference type="GO" id="GO:0009002">
    <property type="term" value="F:serine-type D-Ala-D-Ala carboxypeptidase activity"/>
    <property type="evidence" value="ECO:0007669"/>
    <property type="project" value="UniProtKB-EC"/>
</dbReference>
<reference evidence="18 19" key="1">
    <citation type="submission" date="2011-09" db="EMBL/GenBank/DDBJ databases">
        <title>Complete sequence of chromosome of Thioflavicoccus mobilis 8321.</title>
        <authorList>
            <consortium name="US DOE Joint Genome Institute"/>
            <person name="Lucas S."/>
            <person name="Han J."/>
            <person name="Lapidus A."/>
            <person name="Cheng J.-F."/>
            <person name="Goodwin L."/>
            <person name="Pitluck S."/>
            <person name="Peters L."/>
            <person name="Ovchinnikova G."/>
            <person name="Lu M."/>
            <person name="Detter J.C."/>
            <person name="Han C."/>
            <person name="Tapia R."/>
            <person name="Land M."/>
            <person name="Hauser L."/>
            <person name="Kyrpides N."/>
            <person name="Ivanova N."/>
            <person name="Pagani I."/>
            <person name="Vogl K."/>
            <person name="Liu Z."/>
            <person name="Imhoff J."/>
            <person name="Thiel V."/>
            <person name="Frigaard N.-U."/>
            <person name="Bryant D."/>
            <person name="Woyke T."/>
        </authorList>
    </citation>
    <scope>NUCLEOTIDE SEQUENCE [LARGE SCALE GENOMIC DNA]</scope>
    <source>
        <strain evidence="18 19">8321</strain>
    </source>
</reference>
<keyword evidence="11" id="KW-0961">Cell wall biogenesis/degradation</keyword>
<dbReference type="GO" id="GO:0009252">
    <property type="term" value="P:peptidoglycan biosynthetic process"/>
    <property type="evidence" value="ECO:0007669"/>
    <property type="project" value="UniProtKB-UniPathway"/>
</dbReference>
<keyword evidence="19" id="KW-1185">Reference proteome</keyword>
<name>L0H1I8_9GAMM</name>
<dbReference type="HOGENOM" id="CLU_027070_8_1_6"/>
<feature type="active site" evidence="13">
    <location>
        <position position="122"/>
    </location>
</feature>
<evidence type="ECO:0000256" key="10">
    <source>
        <dbReference type="ARBA" id="ARBA00022984"/>
    </source>
</evidence>
<dbReference type="EMBL" id="CP003051">
    <property type="protein sequence ID" value="AGA91485.1"/>
    <property type="molecule type" value="Genomic_DNA"/>
</dbReference>
<dbReference type="SUPFAM" id="SSF69189">
    <property type="entry name" value="Penicillin-binding protein associated domain"/>
    <property type="match status" value="1"/>
</dbReference>
<evidence type="ECO:0000256" key="3">
    <source>
        <dbReference type="ARBA" id="ARBA00007164"/>
    </source>
</evidence>
<comment type="similarity">
    <text evidence="3 15">Belongs to the peptidase S11 family.</text>
</comment>
<organism evidence="18 19">
    <name type="scientific">Thioflavicoccus mobilis 8321</name>
    <dbReference type="NCBI Taxonomy" id="765912"/>
    <lineage>
        <taxon>Bacteria</taxon>
        <taxon>Pseudomonadati</taxon>
        <taxon>Pseudomonadota</taxon>
        <taxon>Gammaproteobacteria</taxon>
        <taxon>Chromatiales</taxon>
        <taxon>Chromatiaceae</taxon>
        <taxon>Thioflavicoccus</taxon>
    </lineage>
</organism>
<evidence type="ECO:0000256" key="15">
    <source>
        <dbReference type="RuleBase" id="RU004016"/>
    </source>
</evidence>
<feature type="domain" description="Peptidase S11 D-Ala-D-Ala carboxypeptidase A C-terminal" evidence="17">
    <location>
        <begin position="274"/>
        <end position="364"/>
    </location>
</feature>
<dbReference type="STRING" id="765912.Thimo_2777"/>
<keyword evidence="6" id="KW-0645">Protease</keyword>
<sequence length="381" mass="41723">MKAPFLAFITLFATLAGIPCALAQAPIPEPPTIGAKGFLLMDHNTGMVLAESNADERLEPASLTKIMTAYAVFREMAAGKLSADDEVLVSEKAWRTEGSRTFLDVGSRVSVDNLLMGMIVQSGNDASVALAEHIAGSEAAFAGLMNAHARRLGATNTHFVNATGLPAEDHYSTARDIASIASALIQEFPEQYKRYKVKEFVYNDIKQTNRNRLLFRDDTVDGMKTGYTAAAGYCLVASAKRGEMRLISVVMGTSGPEQRARDSLALLNYGFRFYESHRLYDGRVPVQRLRVWKGQQTEVPVGPQQDVYVTIPRGRYEELSAGLDAVPDREAPVAQGDRLGTIVVSLGDEEIRRVPAVALEEVPAGNLWRRLVDSIIQLFRS</sequence>
<dbReference type="GO" id="GO:0008360">
    <property type="term" value="P:regulation of cell shape"/>
    <property type="evidence" value="ECO:0007669"/>
    <property type="project" value="UniProtKB-KW"/>
</dbReference>
<dbReference type="Pfam" id="PF00768">
    <property type="entry name" value="Peptidase_S11"/>
    <property type="match status" value="1"/>
</dbReference>
<evidence type="ECO:0000259" key="17">
    <source>
        <dbReference type="SMART" id="SM00936"/>
    </source>
</evidence>
<protein>
    <recommendedName>
        <fullName evidence="4">serine-type D-Ala-D-Ala carboxypeptidase</fullName>
        <ecNumber evidence="4">3.4.16.4</ecNumber>
    </recommendedName>
</protein>
<feature type="active site" description="Acyl-ester intermediate" evidence="13">
    <location>
        <position position="62"/>
    </location>
</feature>
<dbReference type="GO" id="GO:0006508">
    <property type="term" value="P:proteolysis"/>
    <property type="evidence" value="ECO:0007669"/>
    <property type="project" value="UniProtKB-KW"/>
</dbReference>
<dbReference type="InterPro" id="IPR037167">
    <property type="entry name" value="Peptidase_S11_C_sf"/>
</dbReference>
<dbReference type="InterPro" id="IPR018044">
    <property type="entry name" value="Peptidase_S11"/>
</dbReference>
<dbReference type="EC" id="3.4.16.4" evidence="4"/>
<dbReference type="UniPathway" id="UPA00219"/>
<keyword evidence="5 18" id="KW-0121">Carboxypeptidase</keyword>
<dbReference type="RefSeq" id="WP_015281617.1">
    <property type="nucleotide sequence ID" value="NC_019940.1"/>
</dbReference>
<dbReference type="SMART" id="SM00936">
    <property type="entry name" value="PBP5_C"/>
    <property type="match status" value="1"/>
</dbReference>
<dbReference type="InterPro" id="IPR001967">
    <property type="entry name" value="Peptidase_S11_N"/>
</dbReference>
<comment type="catalytic activity">
    <reaction evidence="12">
        <text>Preferential cleavage: (Ac)2-L-Lys-D-Ala-|-D-Ala. Also transpeptidation of peptidyl-alanyl moieties that are N-acyl substituents of D-alanine.</text>
        <dbReference type="EC" id="3.4.16.4"/>
    </reaction>
</comment>
<evidence type="ECO:0000256" key="13">
    <source>
        <dbReference type="PIRSR" id="PIRSR618044-1"/>
    </source>
</evidence>
<evidence type="ECO:0000256" key="6">
    <source>
        <dbReference type="ARBA" id="ARBA00022670"/>
    </source>
</evidence>
<evidence type="ECO:0000313" key="18">
    <source>
        <dbReference type="EMBL" id="AGA91485.1"/>
    </source>
</evidence>
<evidence type="ECO:0000256" key="4">
    <source>
        <dbReference type="ARBA" id="ARBA00012448"/>
    </source>
</evidence>
<dbReference type="InterPro" id="IPR012338">
    <property type="entry name" value="Beta-lactam/transpept-like"/>
</dbReference>
<evidence type="ECO:0000256" key="9">
    <source>
        <dbReference type="ARBA" id="ARBA00022960"/>
    </source>
</evidence>
<keyword evidence="8" id="KW-0378">Hydrolase</keyword>
<dbReference type="SUPFAM" id="SSF56601">
    <property type="entry name" value="beta-lactamase/transpeptidase-like"/>
    <property type="match status" value="1"/>
</dbReference>
<keyword evidence="7 16" id="KW-0732">Signal</keyword>
<feature type="signal peptide" evidence="16">
    <location>
        <begin position="1"/>
        <end position="23"/>
    </location>
</feature>
<evidence type="ECO:0000256" key="2">
    <source>
        <dbReference type="ARBA" id="ARBA00004752"/>
    </source>
</evidence>
<feature type="chain" id="PRO_5003943252" description="serine-type D-Ala-D-Ala carboxypeptidase" evidence="16">
    <location>
        <begin position="24"/>
        <end position="381"/>
    </location>
</feature>
<dbReference type="Pfam" id="PF07943">
    <property type="entry name" value="PBP5_C"/>
    <property type="match status" value="1"/>
</dbReference>
<evidence type="ECO:0000256" key="7">
    <source>
        <dbReference type="ARBA" id="ARBA00022729"/>
    </source>
</evidence>
<dbReference type="PANTHER" id="PTHR21581:SF6">
    <property type="entry name" value="TRAFFICKING PROTEIN PARTICLE COMPLEX SUBUNIT 12"/>
    <property type="match status" value="1"/>
</dbReference>